<sequence length="258" mass="27098">MNSKTGTALTPEQFDRLYLGPPNSVKGDLRQTFGNPTPLGIAGLLIAITPLTCQLMGWGGAYGGGQATVGSLFFLGGFCTMLASVGNFILGNTFPATFLGIYGGFFLSLALTLTPSSGAANTDVYPKGPEDPGFMAAFGFFAIFMGVFTFIVLLGALRTNLILVITFMMLCPTFVILGASKLYGAAGNTEKLHDLEQVAGALGFGSICPGWYLLAAEILASVDFPFQLPVFDLSAFVPGATDLSRRRAQPNSDLESGE</sequence>
<organism evidence="7 8">
    <name type="scientific">Marssonina brunnea f. sp. multigermtubi (strain MB_m1)</name>
    <name type="common">Marssonina leaf spot fungus</name>
    <dbReference type="NCBI Taxonomy" id="1072389"/>
    <lineage>
        <taxon>Eukaryota</taxon>
        <taxon>Fungi</taxon>
        <taxon>Dikarya</taxon>
        <taxon>Ascomycota</taxon>
        <taxon>Pezizomycotina</taxon>
        <taxon>Leotiomycetes</taxon>
        <taxon>Helotiales</taxon>
        <taxon>Drepanopezizaceae</taxon>
        <taxon>Drepanopeziza</taxon>
    </lineage>
</organism>
<feature type="transmembrane region" description="Helical" evidence="6">
    <location>
        <begin position="39"/>
        <end position="61"/>
    </location>
</feature>
<comment type="subcellular location">
    <subcellularLocation>
        <location evidence="1">Membrane</location>
        <topology evidence="1">Multi-pass membrane protein</topology>
    </subcellularLocation>
</comment>
<evidence type="ECO:0000313" key="8">
    <source>
        <dbReference type="Proteomes" id="UP000006753"/>
    </source>
</evidence>
<dbReference type="eggNOG" id="ENOG502S179">
    <property type="taxonomic scope" value="Eukaryota"/>
</dbReference>
<gene>
    <name evidence="7" type="ORF">MBM_00381</name>
</gene>
<evidence type="ECO:0000256" key="1">
    <source>
        <dbReference type="ARBA" id="ARBA00004141"/>
    </source>
</evidence>
<comment type="similarity">
    <text evidence="2">Belongs to the acetate uptake transporter (AceTr) (TC 2.A.96) family.</text>
</comment>
<proteinExistence type="inferred from homology"/>
<dbReference type="PANTHER" id="PTHR31123:SF4">
    <property type="entry name" value="PROTEIN ALCS"/>
    <property type="match status" value="1"/>
</dbReference>
<evidence type="ECO:0000256" key="5">
    <source>
        <dbReference type="ARBA" id="ARBA00023136"/>
    </source>
</evidence>
<dbReference type="AlphaFoldDB" id="K1XL05"/>
<name>K1XL05_MARBU</name>
<accession>K1XL05</accession>
<keyword evidence="5 6" id="KW-0472">Membrane</keyword>
<dbReference type="PANTHER" id="PTHR31123">
    <property type="entry name" value="ACCUMULATION OF DYADS PROTEIN 2-RELATED"/>
    <property type="match status" value="1"/>
</dbReference>
<dbReference type="InParanoid" id="K1XL05"/>
<dbReference type="HOGENOM" id="CLU_051062_4_0_1"/>
<feature type="transmembrane region" description="Helical" evidence="6">
    <location>
        <begin position="67"/>
        <end position="89"/>
    </location>
</feature>
<evidence type="ECO:0000256" key="3">
    <source>
        <dbReference type="ARBA" id="ARBA00022692"/>
    </source>
</evidence>
<keyword evidence="4 6" id="KW-1133">Transmembrane helix</keyword>
<keyword evidence="3 6" id="KW-0812">Transmembrane</keyword>
<dbReference type="GO" id="GO:0005886">
    <property type="term" value="C:plasma membrane"/>
    <property type="evidence" value="ECO:0007669"/>
    <property type="project" value="TreeGrafter"/>
</dbReference>
<dbReference type="EMBL" id="JH921428">
    <property type="protein sequence ID" value="EKD21268.1"/>
    <property type="molecule type" value="Genomic_DNA"/>
</dbReference>
<feature type="transmembrane region" description="Helical" evidence="6">
    <location>
        <begin position="134"/>
        <end position="154"/>
    </location>
</feature>
<keyword evidence="8" id="KW-1185">Reference proteome</keyword>
<dbReference type="OrthoDB" id="3648309at2759"/>
<dbReference type="Pfam" id="PF01184">
    <property type="entry name" value="Gpr1_Fun34_YaaH"/>
    <property type="match status" value="1"/>
</dbReference>
<feature type="transmembrane region" description="Helical" evidence="6">
    <location>
        <begin position="96"/>
        <end position="114"/>
    </location>
</feature>
<dbReference type="KEGG" id="mbe:MBM_00381"/>
<evidence type="ECO:0000313" key="7">
    <source>
        <dbReference type="EMBL" id="EKD21268.1"/>
    </source>
</evidence>
<feature type="transmembrane region" description="Helical" evidence="6">
    <location>
        <begin position="161"/>
        <end position="179"/>
    </location>
</feature>
<feature type="transmembrane region" description="Helical" evidence="6">
    <location>
        <begin position="199"/>
        <end position="220"/>
    </location>
</feature>
<dbReference type="GO" id="GO:0015123">
    <property type="term" value="F:acetate transmembrane transporter activity"/>
    <property type="evidence" value="ECO:0007669"/>
    <property type="project" value="TreeGrafter"/>
</dbReference>
<reference evidence="7 8" key="1">
    <citation type="journal article" date="2012" name="BMC Genomics">
        <title>Sequencing the genome of Marssonina brunnea reveals fungus-poplar co-evolution.</title>
        <authorList>
            <person name="Zhu S."/>
            <person name="Cao Y.-Z."/>
            <person name="Jiang C."/>
            <person name="Tan B.-Y."/>
            <person name="Wang Z."/>
            <person name="Feng S."/>
            <person name="Zhang L."/>
            <person name="Su X.-H."/>
            <person name="Brejova B."/>
            <person name="Vinar T."/>
            <person name="Xu M."/>
            <person name="Wang M.-X."/>
            <person name="Zhang S.-G."/>
            <person name="Huang M.-R."/>
            <person name="Wu R."/>
            <person name="Zhou Y."/>
        </authorList>
    </citation>
    <scope>NUCLEOTIDE SEQUENCE [LARGE SCALE GENOMIC DNA]</scope>
    <source>
        <strain evidence="7 8">MB_m1</strain>
    </source>
</reference>
<dbReference type="InterPro" id="IPR000791">
    <property type="entry name" value="Gpr1/Fun34/SatP-like"/>
</dbReference>
<evidence type="ECO:0000256" key="4">
    <source>
        <dbReference type="ARBA" id="ARBA00022989"/>
    </source>
</evidence>
<evidence type="ECO:0000256" key="2">
    <source>
        <dbReference type="ARBA" id="ARBA00005587"/>
    </source>
</evidence>
<protein>
    <submittedName>
        <fullName evidence="7">Putative GPR1/FUN34/YaaH-class plasma membrane protein</fullName>
    </submittedName>
</protein>
<dbReference type="Proteomes" id="UP000006753">
    <property type="component" value="Unassembled WGS sequence"/>
</dbReference>
<dbReference type="InterPro" id="IPR051633">
    <property type="entry name" value="AceTr"/>
</dbReference>
<evidence type="ECO:0000256" key="6">
    <source>
        <dbReference type="SAM" id="Phobius"/>
    </source>
</evidence>